<evidence type="ECO:0000313" key="2">
    <source>
        <dbReference type="EMBL" id="GAA0378918.1"/>
    </source>
</evidence>
<dbReference type="Pfam" id="PF01476">
    <property type="entry name" value="LysM"/>
    <property type="match status" value="1"/>
</dbReference>
<evidence type="ECO:0000313" key="3">
    <source>
        <dbReference type="Proteomes" id="UP001500340"/>
    </source>
</evidence>
<comment type="caution">
    <text evidence="2">The sequence shown here is derived from an EMBL/GenBank/DDBJ whole genome shotgun (WGS) entry which is preliminary data.</text>
</comment>
<proteinExistence type="predicted"/>
<gene>
    <name evidence="2" type="ORF">GCM10008933_07630</name>
</gene>
<evidence type="ECO:0000259" key="1">
    <source>
        <dbReference type="PROSITE" id="PS51782"/>
    </source>
</evidence>
<dbReference type="Proteomes" id="UP001500340">
    <property type="component" value="Unassembled WGS sequence"/>
</dbReference>
<dbReference type="InterPro" id="IPR036779">
    <property type="entry name" value="LysM_dom_sf"/>
</dbReference>
<dbReference type="SUPFAM" id="SSF54106">
    <property type="entry name" value="LysM domain"/>
    <property type="match status" value="1"/>
</dbReference>
<accession>A0ABP3HT99</accession>
<organism evidence="2 3">
    <name type="scientific">Paenibacillus motobuensis</name>
    <dbReference type="NCBI Taxonomy" id="295324"/>
    <lineage>
        <taxon>Bacteria</taxon>
        <taxon>Bacillati</taxon>
        <taxon>Bacillota</taxon>
        <taxon>Bacilli</taxon>
        <taxon>Bacillales</taxon>
        <taxon>Paenibacillaceae</taxon>
        <taxon>Paenibacillus</taxon>
    </lineage>
</organism>
<dbReference type="EMBL" id="BAAACX010000006">
    <property type="protein sequence ID" value="GAA0378918.1"/>
    <property type="molecule type" value="Genomic_DNA"/>
</dbReference>
<dbReference type="PROSITE" id="PS51782">
    <property type="entry name" value="LYSM"/>
    <property type="match status" value="1"/>
</dbReference>
<keyword evidence="3" id="KW-1185">Reference proteome</keyword>
<dbReference type="InterPro" id="IPR018392">
    <property type="entry name" value="LysM"/>
</dbReference>
<dbReference type="SMART" id="SM00257">
    <property type="entry name" value="LysM"/>
    <property type="match status" value="1"/>
</dbReference>
<reference evidence="3" key="1">
    <citation type="journal article" date="2019" name="Int. J. Syst. Evol. Microbiol.">
        <title>The Global Catalogue of Microorganisms (GCM) 10K type strain sequencing project: providing services to taxonomists for standard genome sequencing and annotation.</title>
        <authorList>
            <consortium name="The Broad Institute Genomics Platform"/>
            <consortium name="The Broad Institute Genome Sequencing Center for Infectious Disease"/>
            <person name="Wu L."/>
            <person name="Ma J."/>
        </authorList>
    </citation>
    <scope>NUCLEOTIDE SEQUENCE [LARGE SCALE GENOMIC DNA]</scope>
    <source>
        <strain evidence="3">JCM 12774</strain>
    </source>
</reference>
<protein>
    <recommendedName>
        <fullName evidence="1">LysM domain-containing protein</fullName>
    </recommendedName>
</protein>
<feature type="domain" description="LysM" evidence="1">
    <location>
        <begin position="67"/>
        <end position="117"/>
    </location>
</feature>
<dbReference type="CDD" id="cd00118">
    <property type="entry name" value="LysM"/>
    <property type="match status" value="1"/>
</dbReference>
<sequence>MLKYSTYKSIYTEPVQKPSISSGRRSTHLSRTAKRTMLVLVLLLLTCTGVVSAFASSNDNANKKPLETVIVMPGDTLWEIASEHKPQGKDIRKYIDSIKRVNGKHVSSIQAGEVLVLPN</sequence>
<dbReference type="Gene3D" id="3.10.350.10">
    <property type="entry name" value="LysM domain"/>
    <property type="match status" value="1"/>
</dbReference>
<name>A0ABP3HT99_9BACL</name>